<proteinExistence type="predicted"/>
<dbReference type="EMBL" id="UZAM01013736">
    <property type="protein sequence ID" value="VDP29699.1"/>
    <property type="molecule type" value="Genomic_DNA"/>
</dbReference>
<protein>
    <submittedName>
        <fullName evidence="3">HECT domain-containing protein</fullName>
    </submittedName>
</protein>
<name>A0A183J2T5_9BILA</name>
<gene>
    <name evidence="1" type="ORF">SBAD_LOCUS10183</name>
</gene>
<reference evidence="3" key="1">
    <citation type="submission" date="2016-06" db="UniProtKB">
        <authorList>
            <consortium name="WormBaseParasite"/>
        </authorList>
    </citation>
    <scope>IDENTIFICATION</scope>
</reference>
<accession>A0A183J2T5</accession>
<sequence>MLNDSRNRAIIVVDVMVFSDPLTIDRIVSAQSLQTSQSVSDELASQANFDQFGSEINHENGAETSREAIDISNLLMTIENDLFRLRLISHDRVEQFFTLLKSDDMLTERQAQVLLQVCGEPLFYLKGNERTEYVDRVWKLLPQHGNGNVLFGCTCLS</sequence>
<evidence type="ECO:0000313" key="2">
    <source>
        <dbReference type="Proteomes" id="UP000270296"/>
    </source>
</evidence>
<organism evidence="3">
    <name type="scientific">Soboliphyme baturini</name>
    <dbReference type="NCBI Taxonomy" id="241478"/>
    <lineage>
        <taxon>Eukaryota</taxon>
        <taxon>Metazoa</taxon>
        <taxon>Ecdysozoa</taxon>
        <taxon>Nematoda</taxon>
        <taxon>Enoplea</taxon>
        <taxon>Dorylaimia</taxon>
        <taxon>Dioctophymatida</taxon>
        <taxon>Dioctophymatoidea</taxon>
        <taxon>Soboliphymatidae</taxon>
        <taxon>Soboliphyme</taxon>
    </lineage>
</organism>
<evidence type="ECO:0000313" key="1">
    <source>
        <dbReference type="EMBL" id="VDP29699.1"/>
    </source>
</evidence>
<keyword evidence="2" id="KW-1185">Reference proteome</keyword>
<dbReference type="WBParaSite" id="SBAD_0001054701-mRNA-1">
    <property type="protein sequence ID" value="SBAD_0001054701-mRNA-1"/>
    <property type="gene ID" value="SBAD_0001054701"/>
</dbReference>
<evidence type="ECO:0000313" key="3">
    <source>
        <dbReference type="WBParaSite" id="SBAD_0001054701-mRNA-1"/>
    </source>
</evidence>
<dbReference type="Proteomes" id="UP000270296">
    <property type="component" value="Unassembled WGS sequence"/>
</dbReference>
<reference evidence="1 2" key="2">
    <citation type="submission" date="2018-11" db="EMBL/GenBank/DDBJ databases">
        <authorList>
            <consortium name="Pathogen Informatics"/>
        </authorList>
    </citation>
    <scope>NUCLEOTIDE SEQUENCE [LARGE SCALE GENOMIC DNA]</scope>
</reference>
<dbReference type="AlphaFoldDB" id="A0A183J2T5"/>